<keyword evidence="11" id="KW-1185">Reference proteome</keyword>
<dbReference type="NCBIfam" id="NF005596">
    <property type="entry name" value="PRK07328.1"/>
    <property type="match status" value="1"/>
</dbReference>
<dbReference type="InterPro" id="IPR016195">
    <property type="entry name" value="Pol/histidinol_Pase-like"/>
</dbReference>
<comment type="caution">
    <text evidence="10">The sequence shown here is derived from an EMBL/GenBank/DDBJ whole genome shotgun (WGS) entry which is preliminary data.</text>
</comment>
<dbReference type="Proteomes" id="UP000027822">
    <property type="component" value="Unassembled WGS sequence"/>
</dbReference>
<evidence type="ECO:0000256" key="2">
    <source>
        <dbReference type="ARBA" id="ARBA00009152"/>
    </source>
</evidence>
<dbReference type="eggNOG" id="COG1387">
    <property type="taxonomic scope" value="Bacteria"/>
</dbReference>
<name>A0A073JZJ1_9BACI</name>
<dbReference type="SUPFAM" id="SSF89550">
    <property type="entry name" value="PHP domain-like"/>
    <property type="match status" value="1"/>
</dbReference>
<reference evidence="10 11" key="1">
    <citation type="submission" date="2014-06" db="EMBL/GenBank/DDBJ databases">
        <title>Draft genome sequence of Bacillus manliponensis JCM 15802 (MCCC 1A00708).</title>
        <authorList>
            <person name="Lai Q."/>
            <person name="Liu Y."/>
            <person name="Shao Z."/>
        </authorList>
    </citation>
    <scope>NUCLEOTIDE SEQUENCE [LARGE SCALE GENOMIC DNA]</scope>
    <source>
        <strain evidence="10 11">JCM 15802</strain>
    </source>
</reference>
<comment type="similarity">
    <text evidence="2 8">Belongs to the PHP hydrolase family. HisK subfamily.</text>
</comment>
<dbReference type="GO" id="GO:0004401">
    <property type="term" value="F:histidinol-phosphatase activity"/>
    <property type="evidence" value="ECO:0007669"/>
    <property type="project" value="UniProtKB-UniRule"/>
</dbReference>
<dbReference type="PANTHER" id="PTHR21039:SF0">
    <property type="entry name" value="HISTIDINOL-PHOSPHATASE"/>
    <property type="match status" value="1"/>
</dbReference>
<dbReference type="AlphaFoldDB" id="A0A073JZJ1"/>
<evidence type="ECO:0000259" key="9">
    <source>
        <dbReference type="Pfam" id="PF02811"/>
    </source>
</evidence>
<dbReference type="CDD" id="cd12110">
    <property type="entry name" value="PHP_HisPPase_Hisj_like"/>
    <property type="match status" value="1"/>
</dbReference>
<dbReference type="STRING" id="574376.BAMA_13555"/>
<dbReference type="InterPro" id="IPR004013">
    <property type="entry name" value="PHP_dom"/>
</dbReference>
<dbReference type="GO" id="GO:0005737">
    <property type="term" value="C:cytoplasm"/>
    <property type="evidence" value="ECO:0007669"/>
    <property type="project" value="TreeGrafter"/>
</dbReference>
<accession>A0A073JZJ1</accession>
<proteinExistence type="inferred from homology"/>
<sequence>MKVDYHLHLEEGPYSLRWLARTNEALEQYEPIQEEKHSLQWLMKSQERLLERVKEGAFSEEWIDLYLEEAIRKGIKEVGIVDHLYRFDEAKAYYERYVQIDDTELGRLQKEWLNQVRVTSIHQFTKAIQHAKERWAKRGVTLRLGIEADYFIGGEQELEELLQLGDWDYVIGSVHFINGWGFDNPDTKVYFETHQLHTLYNQFFDTVEMAVRSCLFDIVAHLDNIKVFNYRLDENEQLPYYEKIAKALIDTDTATEVNAGLYYRYPVREMCPSPLYLQMLMKYEVPITVSSDAHFPNDLGNYVEENIRTLRNHGATHIATFEKRVRKMKPLEQEEKMMNK</sequence>
<keyword evidence="6 8" id="KW-0368">Histidine biosynthesis</keyword>
<evidence type="ECO:0000256" key="4">
    <source>
        <dbReference type="ARBA" id="ARBA00022605"/>
    </source>
</evidence>
<evidence type="ECO:0000256" key="3">
    <source>
        <dbReference type="ARBA" id="ARBA00013085"/>
    </source>
</evidence>
<feature type="domain" description="PHP" evidence="9">
    <location>
        <begin position="63"/>
        <end position="258"/>
    </location>
</feature>
<dbReference type="NCBIfam" id="NF005235">
    <property type="entry name" value="PRK06740.1"/>
    <property type="match status" value="1"/>
</dbReference>
<dbReference type="EC" id="3.1.3.15" evidence="3 8"/>
<keyword evidence="4 8" id="KW-0028">Amino-acid biosynthesis</keyword>
<evidence type="ECO:0000313" key="10">
    <source>
        <dbReference type="EMBL" id="KEK20444.1"/>
    </source>
</evidence>
<dbReference type="NCBIfam" id="TIGR01856">
    <property type="entry name" value="hisJ_fam"/>
    <property type="match status" value="1"/>
</dbReference>
<keyword evidence="5 8" id="KW-0378">Hydrolase</keyword>
<dbReference type="OrthoDB" id="9775255at2"/>
<dbReference type="FunFam" id="3.20.20.140:FF:000139">
    <property type="entry name" value="Histidinol-phosphatase"/>
    <property type="match status" value="1"/>
</dbReference>
<dbReference type="RefSeq" id="WP_034636493.1">
    <property type="nucleotide sequence ID" value="NZ_CBCSJC010000004.1"/>
</dbReference>
<organism evidence="10 11">
    <name type="scientific">Bacillus manliponensis</name>
    <dbReference type="NCBI Taxonomy" id="574376"/>
    <lineage>
        <taxon>Bacteria</taxon>
        <taxon>Bacillati</taxon>
        <taxon>Bacillota</taxon>
        <taxon>Bacilli</taxon>
        <taxon>Bacillales</taxon>
        <taxon>Bacillaceae</taxon>
        <taxon>Bacillus</taxon>
        <taxon>Bacillus cereus group</taxon>
    </lineage>
</organism>
<evidence type="ECO:0000256" key="8">
    <source>
        <dbReference type="RuleBase" id="RU366003"/>
    </source>
</evidence>
<evidence type="ECO:0000256" key="5">
    <source>
        <dbReference type="ARBA" id="ARBA00022801"/>
    </source>
</evidence>
<evidence type="ECO:0000313" key="11">
    <source>
        <dbReference type="Proteomes" id="UP000027822"/>
    </source>
</evidence>
<dbReference type="Pfam" id="PF02811">
    <property type="entry name" value="PHP"/>
    <property type="match status" value="1"/>
</dbReference>
<dbReference type="GO" id="GO:0000105">
    <property type="term" value="P:L-histidine biosynthetic process"/>
    <property type="evidence" value="ECO:0007669"/>
    <property type="project" value="UniProtKB-UniRule"/>
</dbReference>
<dbReference type="UniPathway" id="UPA00031">
    <property type="reaction ID" value="UER00013"/>
</dbReference>
<evidence type="ECO:0000256" key="7">
    <source>
        <dbReference type="ARBA" id="ARBA00049158"/>
    </source>
</evidence>
<comment type="pathway">
    <text evidence="1 8">Amino-acid biosynthesis; L-histidine biosynthesis; L-histidine from 5-phospho-alpha-D-ribose 1-diphosphate: step 8/9.</text>
</comment>
<dbReference type="PANTHER" id="PTHR21039">
    <property type="entry name" value="HISTIDINOL PHOSPHATASE-RELATED"/>
    <property type="match status" value="1"/>
</dbReference>
<protein>
    <recommendedName>
        <fullName evidence="3 8">Histidinol-phosphatase</fullName>
        <shortName evidence="8">HolPase</shortName>
        <ecNumber evidence="3 8">3.1.3.15</ecNumber>
    </recommendedName>
</protein>
<gene>
    <name evidence="10" type="ORF">BAMA_13555</name>
</gene>
<dbReference type="EMBL" id="JOTN01000003">
    <property type="protein sequence ID" value="KEK20444.1"/>
    <property type="molecule type" value="Genomic_DNA"/>
</dbReference>
<comment type="catalytic activity">
    <reaction evidence="7 8">
        <text>L-histidinol phosphate + H2O = L-histidinol + phosphate</text>
        <dbReference type="Rhea" id="RHEA:14465"/>
        <dbReference type="ChEBI" id="CHEBI:15377"/>
        <dbReference type="ChEBI" id="CHEBI:43474"/>
        <dbReference type="ChEBI" id="CHEBI:57699"/>
        <dbReference type="ChEBI" id="CHEBI:57980"/>
        <dbReference type="EC" id="3.1.3.15"/>
    </reaction>
</comment>
<dbReference type="InterPro" id="IPR010140">
    <property type="entry name" value="Histidinol_P_phosphatase_HisJ"/>
</dbReference>
<dbReference type="Gene3D" id="3.20.20.140">
    <property type="entry name" value="Metal-dependent hydrolases"/>
    <property type="match status" value="1"/>
</dbReference>
<evidence type="ECO:0000256" key="6">
    <source>
        <dbReference type="ARBA" id="ARBA00023102"/>
    </source>
</evidence>
<evidence type="ECO:0000256" key="1">
    <source>
        <dbReference type="ARBA" id="ARBA00004970"/>
    </source>
</evidence>